<organism evidence="1">
    <name type="scientific">Anguilla anguilla</name>
    <name type="common">European freshwater eel</name>
    <name type="synonym">Muraena anguilla</name>
    <dbReference type="NCBI Taxonomy" id="7936"/>
    <lineage>
        <taxon>Eukaryota</taxon>
        <taxon>Metazoa</taxon>
        <taxon>Chordata</taxon>
        <taxon>Craniata</taxon>
        <taxon>Vertebrata</taxon>
        <taxon>Euteleostomi</taxon>
        <taxon>Actinopterygii</taxon>
        <taxon>Neopterygii</taxon>
        <taxon>Teleostei</taxon>
        <taxon>Anguilliformes</taxon>
        <taxon>Anguillidae</taxon>
        <taxon>Anguilla</taxon>
    </lineage>
</organism>
<accession>A0A0E9V6F6</accession>
<reference evidence="1" key="2">
    <citation type="journal article" date="2015" name="Fish Shellfish Immunol.">
        <title>Early steps in the European eel (Anguilla anguilla)-Vibrio vulnificus interaction in the gills: Role of the RtxA13 toxin.</title>
        <authorList>
            <person name="Callol A."/>
            <person name="Pajuelo D."/>
            <person name="Ebbesson L."/>
            <person name="Teles M."/>
            <person name="MacKenzie S."/>
            <person name="Amaro C."/>
        </authorList>
    </citation>
    <scope>NUCLEOTIDE SEQUENCE</scope>
</reference>
<proteinExistence type="predicted"/>
<name>A0A0E9V6F6_ANGAN</name>
<dbReference type="AlphaFoldDB" id="A0A0E9V6F6"/>
<protein>
    <submittedName>
        <fullName evidence="1">Uncharacterized protein</fullName>
    </submittedName>
</protein>
<dbReference type="EMBL" id="GBXM01035542">
    <property type="protein sequence ID" value="JAH73035.1"/>
    <property type="molecule type" value="Transcribed_RNA"/>
</dbReference>
<evidence type="ECO:0000313" key="1">
    <source>
        <dbReference type="EMBL" id="JAH73035.1"/>
    </source>
</evidence>
<sequence length="45" mass="5525">MSVNDCKVEYVLSLCFSSLNIWTHCRSHLRHWWKLSLMILYFFCI</sequence>
<reference evidence="1" key="1">
    <citation type="submission" date="2014-11" db="EMBL/GenBank/DDBJ databases">
        <authorList>
            <person name="Amaro Gonzalez C."/>
        </authorList>
    </citation>
    <scope>NUCLEOTIDE SEQUENCE</scope>
</reference>